<evidence type="ECO:0000313" key="2">
    <source>
        <dbReference type="EMBL" id="KAF2139227.1"/>
    </source>
</evidence>
<proteinExistence type="predicted"/>
<gene>
    <name evidence="2" type="ORF">K452DRAFT_275344</name>
</gene>
<organism evidence="2 3">
    <name type="scientific">Aplosporella prunicola CBS 121167</name>
    <dbReference type="NCBI Taxonomy" id="1176127"/>
    <lineage>
        <taxon>Eukaryota</taxon>
        <taxon>Fungi</taxon>
        <taxon>Dikarya</taxon>
        <taxon>Ascomycota</taxon>
        <taxon>Pezizomycotina</taxon>
        <taxon>Dothideomycetes</taxon>
        <taxon>Dothideomycetes incertae sedis</taxon>
        <taxon>Botryosphaeriales</taxon>
        <taxon>Aplosporellaceae</taxon>
        <taxon>Aplosporella</taxon>
    </lineage>
</organism>
<dbReference type="InterPro" id="IPR012312">
    <property type="entry name" value="Hemerythrin-like"/>
</dbReference>
<evidence type="ECO:0000259" key="1">
    <source>
        <dbReference type="Pfam" id="PF01814"/>
    </source>
</evidence>
<keyword evidence="3" id="KW-1185">Reference proteome</keyword>
<dbReference type="Pfam" id="PF01814">
    <property type="entry name" value="Hemerythrin"/>
    <property type="match status" value="1"/>
</dbReference>
<dbReference type="AlphaFoldDB" id="A0A6A6B8J5"/>
<reference evidence="2" key="1">
    <citation type="journal article" date="2020" name="Stud. Mycol.">
        <title>101 Dothideomycetes genomes: a test case for predicting lifestyles and emergence of pathogens.</title>
        <authorList>
            <person name="Haridas S."/>
            <person name="Albert R."/>
            <person name="Binder M."/>
            <person name="Bloem J."/>
            <person name="Labutti K."/>
            <person name="Salamov A."/>
            <person name="Andreopoulos B."/>
            <person name="Baker S."/>
            <person name="Barry K."/>
            <person name="Bills G."/>
            <person name="Bluhm B."/>
            <person name="Cannon C."/>
            <person name="Castanera R."/>
            <person name="Culley D."/>
            <person name="Daum C."/>
            <person name="Ezra D."/>
            <person name="Gonzalez J."/>
            <person name="Henrissat B."/>
            <person name="Kuo A."/>
            <person name="Liang C."/>
            <person name="Lipzen A."/>
            <person name="Lutzoni F."/>
            <person name="Magnuson J."/>
            <person name="Mondo S."/>
            <person name="Nolan M."/>
            <person name="Ohm R."/>
            <person name="Pangilinan J."/>
            <person name="Park H.-J."/>
            <person name="Ramirez L."/>
            <person name="Alfaro M."/>
            <person name="Sun H."/>
            <person name="Tritt A."/>
            <person name="Yoshinaga Y."/>
            <person name="Zwiers L.-H."/>
            <person name="Turgeon B."/>
            <person name="Goodwin S."/>
            <person name="Spatafora J."/>
            <person name="Crous P."/>
            <person name="Grigoriev I."/>
        </authorList>
    </citation>
    <scope>NUCLEOTIDE SEQUENCE</scope>
    <source>
        <strain evidence="2">CBS 121167</strain>
    </source>
</reference>
<dbReference type="Gene3D" id="1.20.120.520">
    <property type="entry name" value="nmb1532 protein domain like"/>
    <property type="match status" value="1"/>
</dbReference>
<dbReference type="PANTHER" id="PTHR35585:SF1">
    <property type="entry name" value="HHE DOMAIN PROTEIN (AFU_ORTHOLOGUE AFUA_4G00730)"/>
    <property type="match status" value="1"/>
</dbReference>
<evidence type="ECO:0000313" key="3">
    <source>
        <dbReference type="Proteomes" id="UP000799438"/>
    </source>
</evidence>
<dbReference type="PANTHER" id="PTHR35585">
    <property type="entry name" value="HHE DOMAIN PROTEIN (AFU_ORTHOLOGUE AFUA_4G00730)"/>
    <property type="match status" value="1"/>
</dbReference>
<dbReference type="RefSeq" id="XP_033394940.1">
    <property type="nucleotide sequence ID" value="XM_033539232.1"/>
</dbReference>
<sequence>MTRISESIKQDHRELENAYNKIKSATTADEKTRWQNQFTWELARHSIGEELVVYPAMEKYLTEGKTMAEKDRGQHQTVKEQLYKFQGLKADDKEFMPTLQSLWTELSEHIKDEENHDLPALEKKLQEIDSEDLTTSFERTKMFTPTRSHPSAPDKPPYETVVGLMSAPIDRLADLFRKFPKDSSPASGGMT</sequence>
<accession>A0A6A6B8J5</accession>
<protein>
    <recommendedName>
        <fullName evidence="1">Hemerythrin-like domain-containing protein</fullName>
    </recommendedName>
</protein>
<dbReference type="Proteomes" id="UP000799438">
    <property type="component" value="Unassembled WGS sequence"/>
</dbReference>
<dbReference type="EMBL" id="ML995493">
    <property type="protein sequence ID" value="KAF2139227.1"/>
    <property type="molecule type" value="Genomic_DNA"/>
</dbReference>
<dbReference type="OrthoDB" id="9983919at2759"/>
<name>A0A6A6B8J5_9PEZI</name>
<feature type="domain" description="Hemerythrin-like" evidence="1">
    <location>
        <begin position="4"/>
        <end position="121"/>
    </location>
</feature>
<dbReference type="GeneID" id="54296728"/>